<feature type="compositionally biased region" description="Polar residues" evidence="1">
    <location>
        <begin position="1"/>
        <end position="13"/>
    </location>
</feature>
<proteinExistence type="predicted"/>
<keyword evidence="3" id="KW-1185">Reference proteome</keyword>
<gene>
    <name evidence="2" type="ORF">QTJ16_001893</name>
</gene>
<evidence type="ECO:0000313" key="3">
    <source>
        <dbReference type="Proteomes" id="UP001285354"/>
    </source>
</evidence>
<sequence length="305" mass="34093">MKMSLSSQVSNAASEISESSETSETKSQSKRAKLSSYLSDEWSKGKEKSKEEMLKGWEKGKEKAGIEWVKGKTALQRSLGFGATPNVIPPGEARLDAEPRTVEIGWHPVPGMAWMANQESGVGKMIIKNIGTYPDPTQHWAVLVGGYVHQLWMDEELNIIYNNEELKRDVWHTFEVGKTRFTDEALRQAATMTIHRMRSERPAYNLISNNCQNFAVQLLDAIQIGAHAQFATSFAIYQAATGDGTIKDLFADAHPEEQKIDPATPGAQRTDTVTHAQNVMDENTTKLDRHGIPADVKRKSFFRRS</sequence>
<dbReference type="AlphaFoldDB" id="A0AAD9T5Q4"/>
<feature type="region of interest" description="Disordered" evidence="1">
    <location>
        <begin position="1"/>
        <end position="57"/>
    </location>
</feature>
<dbReference type="Proteomes" id="UP001285354">
    <property type="component" value="Unassembled WGS sequence"/>
</dbReference>
<evidence type="ECO:0000256" key="1">
    <source>
        <dbReference type="SAM" id="MobiDB-lite"/>
    </source>
</evidence>
<protein>
    <recommendedName>
        <fullName evidence="4">PPPDE domain-containing protein</fullName>
    </recommendedName>
</protein>
<evidence type="ECO:0008006" key="4">
    <source>
        <dbReference type="Google" id="ProtNLM"/>
    </source>
</evidence>
<reference evidence="2" key="1">
    <citation type="submission" date="2023-06" db="EMBL/GenBank/DDBJ databases">
        <title>Draft genome of Marssonina rosae.</title>
        <authorList>
            <person name="Cheng Q."/>
        </authorList>
    </citation>
    <scope>NUCLEOTIDE SEQUENCE</scope>
    <source>
        <strain evidence="2">R4</strain>
    </source>
</reference>
<evidence type="ECO:0000313" key="2">
    <source>
        <dbReference type="EMBL" id="KAK2628790.1"/>
    </source>
</evidence>
<feature type="compositionally biased region" description="Basic and acidic residues" evidence="1">
    <location>
        <begin position="41"/>
        <end position="57"/>
    </location>
</feature>
<organism evidence="2 3">
    <name type="scientific">Diplocarpon rosae</name>
    <dbReference type="NCBI Taxonomy" id="946125"/>
    <lineage>
        <taxon>Eukaryota</taxon>
        <taxon>Fungi</taxon>
        <taxon>Dikarya</taxon>
        <taxon>Ascomycota</taxon>
        <taxon>Pezizomycotina</taxon>
        <taxon>Leotiomycetes</taxon>
        <taxon>Helotiales</taxon>
        <taxon>Drepanopezizaceae</taxon>
        <taxon>Diplocarpon</taxon>
    </lineage>
</organism>
<feature type="compositionally biased region" description="Low complexity" evidence="1">
    <location>
        <begin position="14"/>
        <end position="26"/>
    </location>
</feature>
<name>A0AAD9T5Q4_9HELO</name>
<dbReference type="EMBL" id="JAUBYV010000002">
    <property type="protein sequence ID" value="KAK2628790.1"/>
    <property type="molecule type" value="Genomic_DNA"/>
</dbReference>
<comment type="caution">
    <text evidence="2">The sequence shown here is derived from an EMBL/GenBank/DDBJ whole genome shotgun (WGS) entry which is preliminary data.</text>
</comment>
<accession>A0AAD9T5Q4</accession>